<name>A0A7Z0RQX9_9STRE</name>
<comment type="caution">
    <text evidence="1">The sequence shown here is derived from an EMBL/GenBank/DDBJ whole genome shotgun (WGS) entry which is preliminary data.</text>
</comment>
<dbReference type="RefSeq" id="WP_179923993.1">
    <property type="nucleotide sequence ID" value="NZ_CP128228.1"/>
</dbReference>
<protein>
    <submittedName>
        <fullName evidence="1">Uncharacterized protein</fullName>
    </submittedName>
</protein>
<reference evidence="1 2" key="1">
    <citation type="submission" date="2020-07" db="EMBL/GenBank/DDBJ databases">
        <title>MOT database genomes.</title>
        <authorList>
            <person name="Joseph S."/>
            <person name="Aduse-Opoku J."/>
            <person name="Hashim A."/>
            <person name="Wade W."/>
            <person name="Curtis M."/>
        </authorList>
    </citation>
    <scope>NUCLEOTIDE SEQUENCE [LARGE SCALE GENOMIC DNA]</scope>
    <source>
        <strain evidence="1 2">CCW311</strain>
    </source>
</reference>
<dbReference type="AlphaFoldDB" id="A0A7Z0RQX9"/>
<sequence length="45" mass="4981">MQIGNSNMAGVDGFNDESLPPNVLKLMKVLDHDGIYTEFLENVDV</sequence>
<keyword evidence="2" id="KW-1185">Reference proteome</keyword>
<proteinExistence type="predicted"/>
<organism evidence="1 2">
    <name type="scientific">Streptococcus danieliae</name>
    <dbReference type="NCBI Taxonomy" id="747656"/>
    <lineage>
        <taxon>Bacteria</taxon>
        <taxon>Bacillati</taxon>
        <taxon>Bacillota</taxon>
        <taxon>Bacilli</taxon>
        <taxon>Lactobacillales</taxon>
        <taxon>Streptococcaceae</taxon>
        <taxon>Streptococcus</taxon>
    </lineage>
</organism>
<evidence type="ECO:0000313" key="2">
    <source>
        <dbReference type="Proteomes" id="UP000563349"/>
    </source>
</evidence>
<dbReference type="EMBL" id="JACBYG010000059">
    <property type="protein sequence ID" value="NYS49415.1"/>
    <property type="molecule type" value="Genomic_DNA"/>
</dbReference>
<accession>A0A7Z0RQX9</accession>
<gene>
    <name evidence="1" type="ORF">HZY93_05465</name>
</gene>
<dbReference type="Proteomes" id="UP000563349">
    <property type="component" value="Unassembled WGS sequence"/>
</dbReference>
<evidence type="ECO:0000313" key="1">
    <source>
        <dbReference type="EMBL" id="NYS49415.1"/>
    </source>
</evidence>